<proteinExistence type="predicted"/>
<dbReference type="InterPro" id="IPR024344">
    <property type="entry name" value="MDMPI_metal-binding"/>
</dbReference>
<evidence type="ECO:0000259" key="1">
    <source>
        <dbReference type="Pfam" id="PF11716"/>
    </source>
</evidence>
<dbReference type="GO" id="GO:0046872">
    <property type="term" value="F:metal ion binding"/>
    <property type="evidence" value="ECO:0007669"/>
    <property type="project" value="InterPro"/>
</dbReference>
<gene>
    <name evidence="2" type="ORF">BJ958_000996</name>
</gene>
<keyword evidence="3" id="KW-1185">Reference proteome</keyword>
<dbReference type="Pfam" id="PF11716">
    <property type="entry name" value="MDMPI_N"/>
    <property type="match status" value="1"/>
</dbReference>
<dbReference type="NCBIfam" id="TIGR03086">
    <property type="entry name" value="TIGR03086 family metal-binding protein"/>
    <property type="match status" value="1"/>
</dbReference>
<dbReference type="SUPFAM" id="SSF109854">
    <property type="entry name" value="DinB/YfiT-like putative metalloenzymes"/>
    <property type="match status" value="1"/>
</dbReference>
<dbReference type="InterPro" id="IPR017520">
    <property type="entry name" value="CHP03086"/>
</dbReference>
<name>A0A852RKR2_9ACTN</name>
<reference evidence="2 3" key="1">
    <citation type="submission" date="2020-07" db="EMBL/GenBank/DDBJ databases">
        <title>Sequencing the genomes of 1000 actinobacteria strains.</title>
        <authorList>
            <person name="Klenk H.-P."/>
        </authorList>
    </citation>
    <scope>NUCLEOTIDE SEQUENCE [LARGE SCALE GENOMIC DNA]</scope>
    <source>
        <strain evidence="2 3">DSM 19082</strain>
    </source>
</reference>
<evidence type="ECO:0000313" key="2">
    <source>
        <dbReference type="EMBL" id="NYD29450.1"/>
    </source>
</evidence>
<evidence type="ECO:0000313" key="3">
    <source>
        <dbReference type="Proteomes" id="UP000582231"/>
    </source>
</evidence>
<dbReference type="AlphaFoldDB" id="A0A852RKR2"/>
<dbReference type="NCBIfam" id="TIGR03083">
    <property type="entry name" value="maleylpyruvate isomerase family mycothiol-dependent enzyme"/>
    <property type="match status" value="1"/>
</dbReference>
<comment type="caution">
    <text evidence="2">The sequence shown here is derived from an EMBL/GenBank/DDBJ whole genome shotgun (WGS) entry which is preliminary data.</text>
</comment>
<dbReference type="Proteomes" id="UP000582231">
    <property type="component" value="Unassembled WGS sequence"/>
</dbReference>
<sequence>MIPDSPAEEHRTIAATFGDRVRGVAADGWDAPTPVAEWQARDVVRHLVEWFPAFLADGSDIELPTGPDVDADPVAAWDHHAAAVQAVLDDPASADVTFAHPRLTQMPLPRAISEFYTGDVFMHTWDLARATGQDDTLDAERCRVMVEGMAPLDEMLRQSGQYGAKVPVAEDARWQDRLIGFIGRDPAWRP</sequence>
<dbReference type="EMBL" id="JACCBF010000001">
    <property type="protein sequence ID" value="NYD29450.1"/>
    <property type="molecule type" value="Genomic_DNA"/>
</dbReference>
<organism evidence="2 3">
    <name type="scientific">Nocardioides kongjuensis</name>
    <dbReference type="NCBI Taxonomy" id="349522"/>
    <lineage>
        <taxon>Bacteria</taxon>
        <taxon>Bacillati</taxon>
        <taxon>Actinomycetota</taxon>
        <taxon>Actinomycetes</taxon>
        <taxon>Propionibacteriales</taxon>
        <taxon>Nocardioidaceae</taxon>
        <taxon>Nocardioides</taxon>
    </lineage>
</organism>
<feature type="domain" description="Mycothiol-dependent maleylpyruvate isomerase metal-binding" evidence="1">
    <location>
        <begin position="11"/>
        <end position="128"/>
    </location>
</feature>
<dbReference type="RefSeq" id="WP_179725824.1">
    <property type="nucleotide sequence ID" value="NZ_BAABEF010000001.1"/>
</dbReference>
<dbReference type="InterPro" id="IPR034660">
    <property type="entry name" value="DinB/YfiT-like"/>
</dbReference>
<protein>
    <submittedName>
        <fullName evidence="2">Uncharacterized protein (TIGR03086 family)</fullName>
    </submittedName>
</protein>
<accession>A0A852RKR2</accession>
<dbReference type="InterPro" id="IPR017517">
    <property type="entry name" value="Maleyloyr_isom"/>
</dbReference>